<name>A0A9P6T0Y6_9FUNG</name>
<dbReference type="PANTHER" id="PTHR43762">
    <property type="entry name" value="L-GULONOLACTONE OXIDASE"/>
    <property type="match status" value="1"/>
</dbReference>
<dbReference type="EMBL" id="JAAAID010000523">
    <property type="protein sequence ID" value="KAG0016562.1"/>
    <property type="molecule type" value="Genomic_DNA"/>
</dbReference>
<accession>A0A9P6T0Y6</accession>
<dbReference type="Gene3D" id="3.40.462.10">
    <property type="entry name" value="FAD-linked oxidases, C-terminal domain"/>
    <property type="match status" value="1"/>
</dbReference>
<dbReference type="AlphaFoldDB" id="A0A9P6T0Y6"/>
<evidence type="ECO:0000256" key="1">
    <source>
        <dbReference type="ARBA" id="ARBA00022630"/>
    </source>
</evidence>
<dbReference type="GO" id="GO:0016020">
    <property type="term" value="C:membrane"/>
    <property type="evidence" value="ECO:0007669"/>
    <property type="project" value="InterPro"/>
</dbReference>
<evidence type="ECO:0000256" key="3">
    <source>
        <dbReference type="ARBA" id="ARBA00023002"/>
    </source>
</evidence>
<sequence>VKIVDSNGTLNTFTKDKDPVEFSAATVNLGLMGLIYSYTIKIEPMFNLKMTDTHPLYTDIFSDPVAGGAKIKAMVLGNDQTELYYWPFNTPFLGASNDHIWVKQWQRSNLTATDNLLKDTFDNALQDLETTLGAKVYDFMAANPKSTPYIVPIMYQAVAGDNSVVLHVPNAIHYQAGIDNMPCLNMEMAFKVDDGFQNVVKAWKYVVDQLYAYAKAGKYPFNLSMEMRFVKSSPMLMSPAYDEDPDAIYCMTEVISVVNTEGFYEFSAMIAKYWMDNFQARPHWAKLWEHVPGIVPYLRQNSSAQYDKFDAVRQKYDPNGMFMTGTFAGVLGH</sequence>
<evidence type="ECO:0000256" key="2">
    <source>
        <dbReference type="ARBA" id="ARBA00022827"/>
    </source>
</evidence>
<keyword evidence="7" id="KW-1185">Reference proteome</keyword>
<feature type="transmembrane region" description="Helical" evidence="4">
    <location>
        <begin position="20"/>
        <end position="40"/>
    </location>
</feature>
<dbReference type="GO" id="GO:0003885">
    <property type="term" value="F:D-arabinono-1,4-lactone oxidase activity"/>
    <property type="evidence" value="ECO:0007669"/>
    <property type="project" value="InterPro"/>
</dbReference>
<organism evidence="6 7">
    <name type="scientific">Entomortierella chlamydospora</name>
    <dbReference type="NCBI Taxonomy" id="101097"/>
    <lineage>
        <taxon>Eukaryota</taxon>
        <taxon>Fungi</taxon>
        <taxon>Fungi incertae sedis</taxon>
        <taxon>Mucoromycota</taxon>
        <taxon>Mortierellomycotina</taxon>
        <taxon>Mortierellomycetes</taxon>
        <taxon>Mortierellales</taxon>
        <taxon>Mortierellaceae</taxon>
        <taxon>Entomortierella</taxon>
    </lineage>
</organism>
<dbReference type="InterPro" id="IPR016169">
    <property type="entry name" value="FAD-bd_PCMH_sub2"/>
</dbReference>
<evidence type="ECO:0000313" key="7">
    <source>
        <dbReference type="Proteomes" id="UP000703661"/>
    </source>
</evidence>
<dbReference type="PANTHER" id="PTHR43762:SF1">
    <property type="entry name" value="D-ARABINONO-1,4-LACTONE OXIDASE"/>
    <property type="match status" value="1"/>
</dbReference>
<keyword evidence="3" id="KW-0560">Oxidoreductase</keyword>
<gene>
    <name evidence="6" type="ORF">BGZ80_009137</name>
</gene>
<dbReference type="InterPro" id="IPR010031">
    <property type="entry name" value="FAD_lactone_oxidase-like"/>
</dbReference>
<evidence type="ECO:0000313" key="6">
    <source>
        <dbReference type="EMBL" id="KAG0016562.1"/>
    </source>
</evidence>
<protein>
    <recommendedName>
        <fullName evidence="5">D-arabinono-1,4-lactone oxidase C-terminal domain-containing protein</fullName>
    </recommendedName>
</protein>
<evidence type="ECO:0000259" key="5">
    <source>
        <dbReference type="Pfam" id="PF04030"/>
    </source>
</evidence>
<keyword evidence="4" id="KW-1133">Transmembrane helix</keyword>
<keyword evidence="1" id="KW-0285">Flavoprotein</keyword>
<comment type="caution">
    <text evidence="6">The sequence shown here is derived from an EMBL/GenBank/DDBJ whole genome shotgun (WGS) entry which is preliminary data.</text>
</comment>
<dbReference type="InterPro" id="IPR016164">
    <property type="entry name" value="FAD-linked_Oxase-like_C"/>
</dbReference>
<feature type="domain" description="D-arabinono-1,4-lactone oxidase C-terminal" evidence="5">
    <location>
        <begin position="103"/>
        <end position="324"/>
    </location>
</feature>
<dbReference type="Gene3D" id="3.30.465.10">
    <property type="match status" value="1"/>
</dbReference>
<feature type="non-terminal residue" evidence="6">
    <location>
        <position position="333"/>
    </location>
</feature>
<dbReference type="Proteomes" id="UP000703661">
    <property type="component" value="Unassembled WGS sequence"/>
</dbReference>
<dbReference type="Pfam" id="PF04030">
    <property type="entry name" value="ALO"/>
    <property type="match status" value="1"/>
</dbReference>
<evidence type="ECO:0000256" key="4">
    <source>
        <dbReference type="SAM" id="Phobius"/>
    </source>
</evidence>
<proteinExistence type="predicted"/>
<dbReference type="SUPFAM" id="SSF55103">
    <property type="entry name" value="FAD-linked oxidases, C-terminal domain"/>
    <property type="match status" value="1"/>
</dbReference>
<dbReference type="InterPro" id="IPR016170">
    <property type="entry name" value="Cytok_DH_C_sf"/>
</dbReference>
<keyword evidence="2" id="KW-0274">FAD</keyword>
<dbReference type="InterPro" id="IPR007173">
    <property type="entry name" value="ALO_C"/>
</dbReference>
<reference evidence="6" key="1">
    <citation type="journal article" date="2020" name="Fungal Divers.">
        <title>Resolving the Mortierellaceae phylogeny through synthesis of multi-gene phylogenetics and phylogenomics.</title>
        <authorList>
            <person name="Vandepol N."/>
            <person name="Liber J."/>
            <person name="Desiro A."/>
            <person name="Na H."/>
            <person name="Kennedy M."/>
            <person name="Barry K."/>
            <person name="Grigoriev I.V."/>
            <person name="Miller A.N."/>
            <person name="O'Donnell K."/>
            <person name="Stajich J.E."/>
            <person name="Bonito G."/>
        </authorList>
    </citation>
    <scope>NUCLEOTIDE SEQUENCE</scope>
    <source>
        <strain evidence="6">NRRL 2769</strain>
    </source>
</reference>
<keyword evidence="4" id="KW-0472">Membrane</keyword>
<dbReference type="GO" id="GO:0050660">
    <property type="term" value="F:flavin adenine dinucleotide binding"/>
    <property type="evidence" value="ECO:0007669"/>
    <property type="project" value="InterPro"/>
</dbReference>
<keyword evidence="4" id="KW-0812">Transmembrane</keyword>